<dbReference type="EMBL" id="JAUCEY010000008">
    <property type="protein sequence ID" value="MDM5453123.1"/>
    <property type="molecule type" value="Genomic_DNA"/>
</dbReference>
<organism evidence="8 9">
    <name type="scientific">Peribacillus simplex</name>
    <dbReference type="NCBI Taxonomy" id="1478"/>
    <lineage>
        <taxon>Bacteria</taxon>
        <taxon>Bacillati</taxon>
        <taxon>Bacillota</taxon>
        <taxon>Bacilli</taxon>
        <taxon>Bacillales</taxon>
        <taxon>Bacillaceae</taxon>
        <taxon>Peribacillus</taxon>
    </lineage>
</organism>
<reference evidence="8" key="1">
    <citation type="submission" date="2023-06" db="EMBL/GenBank/DDBJ databases">
        <title>Comparative genomics of Bacillaceae isolates and their secondary metabolite potential.</title>
        <authorList>
            <person name="Song L."/>
            <person name="Nielsen L.J."/>
            <person name="Mohite O."/>
            <person name="Xu X."/>
            <person name="Weber T."/>
            <person name="Kovacs A.T."/>
        </authorList>
    </citation>
    <scope>NUCLEOTIDE SEQUENCE</scope>
    <source>
        <strain evidence="8">D8_B_37</strain>
    </source>
</reference>
<keyword evidence="5" id="KW-0472">Membrane</keyword>
<evidence type="ECO:0000256" key="2">
    <source>
        <dbReference type="ARBA" id="ARBA00022741"/>
    </source>
</evidence>
<dbReference type="PANTHER" id="PTHR10465">
    <property type="entry name" value="TRANSMEMBRANE GTPASE FZO1"/>
    <property type="match status" value="1"/>
</dbReference>
<dbReference type="InterPro" id="IPR027094">
    <property type="entry name" value="Mitofusin_fam"/>
</dbReference>
<comment type="caution">
    <text evidence="8">The sequence shown here is derived from an EMBL/GenBank/DDBJ whole genome shotgun (WGS) entry which is preliminary data.</text>
</comment>
<feature type="domain" description="Dynamin N-terminal" evidence="7">
    <location>
        <begin position="48"/>
        <end position="201"/>
    </location>
</feature>
<dbReference type="GO" id="GO:0005525">
    <property type="term" value="F:GTP binding"/>
    <property type="evidence" value="ECO:0007669"/>
    <property type="project" value="UniProtKB-KW"/>
</dbReference>
<proteinExistence type="predicted"/>
<dbReference type="CDD" id="cd09912">
    <property type="entry name" value="DLP_2"/>
    <property type="match status" value="2"/>
</dbReference>
<feature type="compositionally biased region" description="Low complexity" evidence="6">
    <location>
        <begin position="590"/>
        <end position="601"/>
    </location>
</feature>
<feature type="region of interest" description="Disordered" evidence="6">
    <location>
        <begin position="571"/>
        <end position="602"/>
    </location>
</feature>
<evidence type="ECO:0000256" key="3">
    <source>
        <dbReference type="ARBA" id="ARBA00022801"/>
    </source>
</evidence>
<dbReference type="Proteomes" id="UP001234602">
    <property type="component" value="Unassembled WGS sequence"/>
</dbReference>
<gene>
    <name evidence="8" type="ORF">QUF89_13105</name>
</gene>
<evidence type="ECO:0000256" key="6">
    <source>
        <dbReference type="SAM" id="MobiDB-lite"/>
    </source>
</evidence>
<protein>
    <submittedName>
        <fullName evidence="8">Dynamin family protein</fullName>
    </submittedName>
</protein>
<dbReference type="GO" id="GO:0016020">
    <property type="term" value="C:membrane"/>
    <property type="evidence" value="ECO:0007669"/>
    <property type="project" value="UniProtKB-SubCell"/>
</dbReference>
<feature type="compositionally biased region" description="Basic and acidic residues" evidence="6">
    <location>
        <begin position="571"/>
        <end position="589"/>
    </location>
</feature>
<evidence type="ECO:0000259" key="7">
    <source>
        <dbReference type="Pfam" id="PF00350"/>
    </source>
</evidence>
<evidence type="ECO:0000313" key="9">
    <source>
        <dbReference type="Proteomes" id="UP001234602"/>
    </source>
</evidence>
<dbReference type="RefSeq" id="WP_289320146.1">
    <property type="nucleotide sequence ID" value="NZ_JAUCEY010000008.1"/>
</dbReference>
<dbReference type="InterPro" id="IPR045063">
    <property type="entry name" value="Dynamin_N"/>
</dbReference>
<dbReference type="InterPro" id="IPR027417">
    <property type="entry name" value="P-loop_NTPase"/>
</dbReference>
<dbReference type="GO" id="GO:0003924">
    <property type="term" value="F:GTPase activity"/>
    <property type="evidence" value="ECO:0007669"/>
    <property type="project" value="InterPro"/>
</dbReference>
<comment type="subcellular location">
    <subcellularLocation>
        <location evidence="1">Membrane</location>
    </subcellularLocation>
</comment>
<evidence type="ECO:0000256" key="5">
    <source>
        <dbReference type="ARBA" id="ARBA00023136"/>
    </source>
</evidence>
<dbReference type="PANTHER" id="PTHR10465:SF0">
    <property type="entry name" value="SARCALUMENIN"/>
    <property type="match status" value="1"/>
</dbReference>
<sequence>MIQETVKQRSKLGILTAMYDKFQSAGDTGNADKLKQLIMKVNDEEFIIAFCGHFSAGKSSMINFLLGDQVLPSSPIPTSANTVKVQKGEDYAKVFYHHQPPVLFPAPYDFKEVKKFAKDGDSVSAITISSNHFSMPESCAIMDTPGIDSTDDAHRVSTESALHLADVVFYVMDYNHVQSEVNFLFTKELLEAEKPTYLIINMIDKHDENELSFQDFKLSVTEAFANWNVYPDGVFYTSVRDLNNSENEIEVVRQFIYEMAGKGQNDGKDAIMQSAKALVERHLIWLKEQYEEEHAEDLEVLSDLPHEERIHLTNQVDSLLKEKKSLTGRIEDIKVQYAEALETILKSAYIMPAATRDLGKSFLESAQPDFKMGLLFAKKKTEAEREERIKAFLADLQEKVKTQLEWHLKELAVKTLNEAEIHDSTFESKAQGLHIEVTEAYIKNSLKPQVDITGEYVLNYTNDLASAIKKKAREISEGFLNGMVAVMEGIVEQQSISIDKELEGFSEFAEALKVTAAMNAEIKYQTERLEAIANQTETSVDERDIDTLLTQWNEEEKNITVKIMRIDKGSNSMHVDEQPETDHDIESKEAVPSVAVSSSDAADLRGKEKLMETATSLHQAAKLIQPLRGFQSLYKELTDKANRLEQQTFTVALFGAFSAGKSSFANALMGESVLPVSPNPTTAAINKIMSSDAEHPHGTATVKLKTEAMLLEDVSLALAAFDKSAKTLDEALHIAGQIIAKAGEVDKGKTHLSFLRAFHQGMPQHQDDLGNVVTVDLEGFKRFAAEESKSCLVDLIELRYDCEMTKQGMVLVDTPGADSINARHTGAAFEYIKNSDAILFVTYYNHPFSRADREFLIQLGRVKDSFAMDKMFFIVNAVDLAQTSDELDEVMDYVTDQLNGFGIRFPKLFPLTSKGALMEKQTPGSFKHSFLRNSGISEFQDQFDAFIENDLTGLAIESAKAAVKRTEELLRDVIAASMQDEKAKRKALDSLSHEAQSISELLSVIKGDAEKQRLKKEIDELTFYSKQRVFFRFNDFFKESFNPAVLKDDGGDLKIVLKQAMKNLLDALGFDLAQEMRATALRTEMFVNKLLNEKQTSLLQQIQKVRKTLSLQPYEPNERESLEFTGAFVQLETGEFKKELALFKNPKSFFEKNEKLKMSEGLQKRLDDPALMYVKGQGERIFEMYNEVLDQELLAIQKEFKTEISEIFAGLRAAMEETVDLPYYENAVAELAKMHSK</sequence>
<dbReference type="AlphaFoldDB" id="A0AAW7IAN1"/>
<evidence type="ECO:0000313" key="8">
    <source>
        <dbReference type="EMBL" id="MDM5453123.1"/>
    </source>
</evidence>
<dbReference type="SUPFAM" id="SSF52540">
    <property type="entry name" value="P-loop containing nucleoside triphosphate hydrolases"/>
    <property type="match status" value="2"/>
</dbReference>
<dbReference type="GO" id="GO:0008053">
    <property type="term" value="P:mitochondrial fusion"/>
    <property type="evidence" value="ECO:0007669"/>
    <property type="project" value="TreeGrafter"/>
</dbReference>
<feature type="domain" description="Dynamin N-terminal" evidence="7">
    <location>
        <begin position="651"/>
        <end position="877"/>
    </location>
</feature>
<dbReference type="Gene3D" id="3.40.50.300">
    <property type="entry name" value="P-loop containing nucleotide triphosphate hydrolases"/>
    <property type="match status" value="2"/>
</dbReference>
<evidence type="ECO:0000256" key="1">
    <source>
        <dbReference type="ARBA" id="ARBA00004370"/>
    </source>
</evidence>
<evidence type="ECO:0000256" key="4">
    <source>
        <dbReference type="ARBA" id="ARBA00023134"/>
    </source>
</evidence>
<dbReference type="Pfam" id="PF00350">
    <property type="entry name" value="Dynamin_N"/>
    <property type="match status" value="2"/>
</dbReference>
<accession>A0AAW7IAN1</accession>
<keyword evidence="3" id="KW-0378">Hydrolase</keyword>
<name>A0AAW7IAN1_9BACI</name>
<keyword evidence="2" id="KW-0547">Nucleotide-binding</keyword>
<keyword evidence="4" id="KW-0342">GTP-binding</keyword>